<protein>
    <recommendedName>
        <fullName evidence="2">histidine kinase</fullName>
        <ecNumber evidence="2">2.7.13.3</ecNumber>
    </recommendedName>
</protein>
<dbReference type="PANTHER" id="PTHR24421:SF10">
    <property type="entry name" value="NITRATE_NITRITE SENSOR PROTEIN NARQ"/>
    <property type="match status" value="1"/>
</dbReference>
<evidence type="ECO:0000256" key="4">
    <source>
        <dbReference type="ARBA" id="ARBA00022679"/>
    </source>
</evidence>
<dbReference type="GO" id="GO:0046983">
    <property type="term" value="F:protein dimerization activity"/>
    <property type="evidence" value="ECO:0007669"/>
    <property type="project" value="InterPro"/>
</dbReference>
<dbReference type="Proteomes" id="UP000078287">
    <property type="component" value="Unassembled WGS sequence"/>
</dbReference>
<evidence type="ECO:0000256" key="8">
    <source>
        <dbReference type="ARBA" id="ARBA00023012"/>
    </source>
</evidence>
<evidence type="ECO:0000256" key="1">
    <source>
        <dbReference type="ARBA" id="ARBA00000085"/>
    </source>
</evidence>
<keyword evidence="7" id="KW-0067">ATP-binding</keyword>
<evidence type="ECO:0000259" key="11">
    <source>
        <dbReference type="SMART" id="SM00387"/>
    </source>
</evidence>
<dbReference type="EC" id="2.7.13.3" evidence="2"/>
<feature type="transmembrane region" description="Helical" evidence="10">
    <location>
        <begin position="25"/>
        <end position="46"/>
    </location>
</feature>
<dbReference type="InterPro" id="IPR003594">
    <property type="entry name" value="HATPase_dom"/>
</dbReference>
<dbReference type="InterPro" id="IPR050482">
    <property type="entry name" value="Sensor_HK_TwoCompSys"/>
</dbReference>
<dbReference type="GO" id="GO:0000155">
    <property type="term" value="F:phosphorelay sensor kinase activity"/>
    <property type="evidence" value="ECO:0007669"/>
    <property type="project" value="InterPro"/>
</dbReference>
<dbReference type="GO" id="GO:0016020">
    <property type="term" value="C:membrane"/>
    <property type="evidence" value="ECO:0007669"/>
    <property type="project" value="InterPro"/>
</dbReference>
<evidence type="ECO:0000256" key="5">
    <source>
        <dbReference type="ARBA" id="ARBA00022741"/>
    </source>
</evidence>
<evidence type="ECO:0000256" key="9">
    <source>
        <dbReference type="SAM" id="Coils"/>
    </source>
</evidence>
<feature type="transmembrane region" description="Helical" evidence="10">
    <location>
        <begin position="160"/>
        <end position="178"/>
    </location>
</feature>
<keyword evidence="8" id="KW-0902">Two-component regulatory system</keyword>
<gene>
    <name evidence="12" type="ORF">A6A03_06805</name>
</gene>
<dbReference type="InterPro" id="IPR036890">
    <property type="entry name" value="HATPase_C_sf"/>
</dbReference>
<dbReference type="EMBL" id="LWQS01000021">
    <property type="protein sequence ID" value="OAN49011.1"/>
    <property type="molecule type" value="Genomic_DNA"/>
</dbReference>
<accession>A0A178MJU9</accession>
<dbReference type="AlphaFoldDB" id="A0A178MJU9"/>
<keyword evidence="13" id="KW-1185">Reference proteome</keyword>
<dbReference type="OrthoDB" id="199946at2"/>
<proteinExistence type="predicted"/>
<dbReference type="SUPFAM" id="SSF55874">
    <property type="entry name" value="ATPase domain of HSP90 chaperone/DNA topoisomerase II/histidine kinase"/>
    <property type="match status" value="1"/>
</dbReference>
<sequence length="418" mass="45207">MNAHWPFIPLWQRLTRYFSRGQNSLMLAAYAMISFALVEFILFHRHLPPERFYPVVLLLSMLLALNAAWEGLKRRWGEAAANRFYFAASSTLFLVVNYVGLDAGWTFLPFLLFVIASQAVVGLGVWRGLGMSLLLYLGWSGVLWLRGAALEHLLAQTSSILLGLIFTLVFSVVLARLADQMTRAERLAAELRAANAALAAAREREVALAAAEERVQLAREIHDGLGHHLTALNVQLQAAARLLDRDPERAAQALALCREEAQAALAEVRQSVALMRTNPLAGQPLPDVIAGMVRDFDRVSPLQACFTLEGNVGEVAPAVAMTLYRAAQEGLTNAQKHGQATQVTVRLIGAADSVRLEVINDGPPAPPVADTGFGLAGLQERAARLGGTLQAEPLPAGGFRLVMAVPRAGAVFKGGQNV</sequence>
<dbReference type="Gene3D" id="3.30.565.10">
    <property type="entry name" value="Histidine kinase-like ATPase, C-terminal domain"/>
    <property type="match status" value="1"/>
</dbReference>
<keyword evidence="10" id="KW-1133">Transmembrane helix</keyword>
<dbReference type="Pfam" id="PF02518">
    <property type="entry name" value="HATPase_c"/>
    <property type="match status" value="1"/>
</dbReference>
<dbReference type="Pfam" id="PF07730">
    <property type="entry name" value="HisKA_3"/>
    <property type="match status" value="1"/>
</dbReference>
<dbReference type="STRING" id="1707952.A6A03_06805"/>
<feature type="transmembrane region" description="Helical" evidence="10">
    <location>
        <begin position="52"/>
        <end position="72"/>
    </location>
</feature>
<dbReference type="SMART" id="SM00387">
    <property type="entry name" value="HATPase_c"/>
    <property type="match status" value="1"/>
</dbReference>
<evidence type="ECO:0000256" key="6">
    <source>
        <dbReference type="ARBA" id="ARBA00022777"/>
    </source>
</evidence>
<keyword evidence="9" id="KW-0175">Coiled coil</keyword>
<keyword evidence="10" id="KW-0472">Membrane</keyword>
<evidence type="ECO:0000256" key="2">
    <source>
        <dbReference type="ARBA" id="ARBA00012438"/>
    </source>
</evidence>
<keyword evidence="6 12" id="KW-0418">Kinase</keyword>
<dbReference type="RefSeq" id="WP_066782550.1">
    <property type="nucleotide sequence ID" value="NZ_LWQS01000021.1"/>
</dbReference>
<feature type="domain" description="Histidine kinase/HSP90-like ATPase" evidence="11">
    <location>
        <begin position="318"/>
        <end position="409"/>
    </location>
</feature>
<evidence type="ECO:0000313" key="13">
    <source>
        <dbReference type="Proteomes" id="UP000078287"/>
    </source>
</evidence>
<keyword evidence="3" id="KW-0597">Phosphoprotein</keyword>
<keyword evidence="10" id="KW-0812">Transmembrane</keyword>
<evidence type="ECO:0000256" key="7">
    <source>
        <dbReference type="ARBA" id="ARBA00022840"/>
    </source>
</evidence>
<dbReference type="Gene3D" id="1.20.5.1930">
    <property type="match status" value="1"/>
</dbReference>
<reference evidence="12 13" key="1">
    <citation type="submission" date="2016-04" db="EMBL/GenBank/DDBJ databases">
        <title>Chloroflexus islandicus sp. nov., a thermophilic filamentous anoxygenic phototrophic bacterium from geyser Strokkur (Iceland).</title>
        <authorList>
            <person name="Gaisin V.A."/>
            <person name="Kalashnikov A.M."/>
            <person name="Sukhacheva M.V."/>
            <person name="Grouzdev D.S."/>
            <person name="Ivanov T.M."/>
            <person name="Kuznetsov B."/>
            <person name="Gorlenko V.M."/>
        </authorList>
    </citation>
    <scope>NUCLEOTIDE SEQUENCE [LARGE SCALE GENOMIC DNA]</scope>
    <source>
        <strain evidence="13">isl-2</strain>
    </source>
</reference>
<evidence type="ECO:0000256" key="3">
    <source>
        <dbReference type="ARBA" id="ARBA00022553"/>
    </source>
</evidence>
<dbReference type="GO" id="GO:0005524">
    <property type="term" value="F:ATP binding"/>
    <property type="evidence" value="ECO:0007669"/>
    <property type="project" value="UniProtKB-KW"/>
</dbReference>
<feature type="coiled-coil region" evidence="9">
    <location>
        <begin position="174"/>
        <end position="204"/>
    </location>
</feature>
<keyword evidence="4" id="KW-0808">Transferase</keyword>
<comment type="caution">
    <text evidence="12">The sequence shown here is derived from an EMBL/GenBank/DDBJ whole genome shotgun (WGS) entry which is preliminary data.</text>
</comment>
<name>A0A178MJU9_9CHLR</name>
<evidence type="ECO:0000256" key="10">
    <source>
        <dbReference type="SAM" id="Phobius"/>
    </source>
</evidence>
<dbReference type="CDD" id="cd16917">
    <property type="entry name" value="HATPase_UhpB-NarQ-NarX-like"/>
    <property type="match status" value="1"/>
</dbReference>
<evidence type="ECO:0000313" key="12">
    <source>
        <dbReference type="EMBL" id="OAN49011.1"/>
    </source>
</evidence>
<dbReference type="PANTHER" id="PTHR24421">
    <property type="entry name" value="NITRATE/NITRITE SENSOR PROTEIN NARX-RELATED"/>
    <property type="match status" value="1"/>
</dbReference>
<organism evidence="12 13">
    <name type="scientific">Chloroflexus islandicus</name>
    <dbReference type="NCBI Taxonomy" id="1707952"/>
    <lineage>
        <taxon>Bacteria</taxon>
        <taxon>Bacillati</taxon>
        <taxon>Chloroflexota</taxon>
        <taxon>Chloroflexia</taxon>
        <taxon>Chloroflexales</taxon>
        <taxon>Chloroflexineae</taxon>
        <taxon>Chloroflexaceae</taxon>
        <taxon>Chloroflexus</taxon>
    </lineage>
</organism>
<feature type="transmembrane region" description="Helical" evidence="10">
    <location>
        <begin position="133"/>
        <end position="154"/>
    </location>
</feature>
<comment type="catalytic activity">
    <reaction evidence="1">
        <text>ATP + protein L-histidine = ADP + protein N-phospho-L-histidine.</text>
        <dbReference type="EC" id="2.7.13.3"/>
    </reaction>
</comment>
<keyword evidence="5" id="KW-0547">Nucleotide-binding</keyword>
<dbReference type="InterPro" id="IPR011712">
    <property type="entry name" value="Sig_transdc_His_kin_sub3_dim/P"/>
</dbReference>